<dbReference type="EC" id="2.3.1.9" evidence="1"/>
<dbReference type="Gene3D" id="3.40.47.10">
    <property type="match status" value="1"/>
</dbReference>
<dbReference type="GO" id="GO:0003985">
    <property type="term" value="F:acetyl-CoA C-acetyltransferase activity"/>
    <property type="evidence" value="ECO:0007669"/>
    <property type="project" value="UniProtKB-EC"/>
</dbReference>
<accession>A0A9D6V7C7</accession>
<evidence type="ECO:0000313" key="1">
    <source>
        <dbReference type="EMBL" id="MBI5251935.1"/>
    </source>
</evidence>
<name>A0A9D6V7C7_9BACT</name>
<dbReference type="SUPFAM" id="SSF53901">
    <property type="entry name" value="Thiolase-like"/>
    <property type="match status" value="1"/>
</dbReference>
<evidence type="ECO:0000313" key="2">
    <source>
        <dbReference type="Proteomes" id="UP000807825"/>
    </source>
</evidence>
<keyword evidence="1" id="KW-0808">Transferase</keyword>
<dbReference type="InterPro" id="IPR016039">
    <property type="entry name" value="Thiolase-like"/>
</dbReference>
<sequence>MKEVVIAGYLRTAQTRSRPSDPARDWFGKLRADDLLGRLVPELIKRTEVEPEEIDDFVVACATGVGEQWTYGGR</sequence>
<proteinExistence type="predicted"/>
<keyword evidence="1" id="KW-0012">Acyltransferase</keyword>
<gene>
    <name evidence="1" type="ORF">HY912_20780</name>
</gene>
<feature type="non-terminal residue" evidence="1">
    <location>
        <position position="74"/>
    </location>
</feature>
<dbReference type="Proteomes" id="UP000807825">
    <property type="component" value="Unassembled WGS sequence"/>
</dbReference>
<comment type="caution">
    <text evidence="1">The sequence shown here is derived from an EMBL/GenBank/DDBJ whole genome shotgun (WGS) entry which is preliminary data.</text>
</comment>
<organism evidence="1 2">
    <name type="scientific">Desulfomonile tiedjei</name>
    <dbReference type="NCBI Taxonomy" id="2358"/>
    <lineage>
        <taxon>Bacteria</taxon>
        <taxon>Pseudomonadati</taxon>
        <taxon>Thermodesulfobacteriota</taxon>
        <taxon>Desulfomonilia</taxon>
        <taxon>Desulfomonilales</taxon>
        <taxon>Desulfomonilaceae</taxon>
        <taxon>Desulfomonile</taxon>
    </lineage>
</organism>
<reference evidence="1" key="1">
    <citation type="submission" date="2020-07" db="EMBL/GenBank/DDBJ databases">
        <title>Huge and variable diversity of episymbiotic CPR bacteria and DPANN archaea in groundwater ecosystems.</title>
        <authorList>
            <person name="He C.Y."/>
            <person name="Keren R."/>
            <person name="Whittaker M."/>
            <person name="Farag I.F."/>
            <person name="Doudna J."/>
            <person name="Cate J.H.D."/>
            <person name="Banfield J.F."/>
        </authorList>
    </citation>
    <scope>NUCLEOTIDE SEQUENCE</scope>
    <source>
        <strain evidence="1">NC_groundwater_1664_Pr3_B-0.1um_52_9</strain>
    </source>
</reference>
<protein>
    <submittedName>
        <fullName evidence="1">Acetyl-CoA C-acyltransferase</fullName>
        <ecNumber evidence="1">2.3.1.9</ecNumber>
    </submittedName>
</protein>
<dbReference type="EMBL" id="JACRDE010000544">
    <property type="protein sequence ID" value="MBI5251935.1"/>
    <property type="molecule type" value="Genomic_DNA"/>
</dbReference>
<dbReference type="AlphaFoldDB" id="A0A9D6V7C7"/>